<evidence type="ECO:0000259" key="1">
    <source>
        <dbReference type="Pfam" id="PF12146"/>
    </source>
</evidence>
<dbReference type="Pfam" id="PF12146">
    <property type="entry name" value="Hydrolase_4"/>
    <property type="match status" value="1"/>
</dbReference>
<evidence type="ECO:0000313" key="3">
    <source>
        <dbReference type="Proteomes" id="UP000644727"/>
    </source>
</evidence>
<dbReference type="InterPro" id="IPR022742">
    <property type="entry name" value="Hydrolase_4"/>
</dbReference>
<accession>A0ABR9W021</accession>
<dbReference type="InterPro" id="IPR029058">
    <property type="entry name" value="AB_hydrolase_fold"/>
</dbReference>
<organism evidence="2 3">
    <name type="scientific">Brachybacterium epidermidis</name>
    <dbReference type="NCBI Taxonomy" id="2781983"/>
    <lineage>
        <taxon>Bacteria</taxon>
        <taxon>Bacillati</taxon>
        <taxon>Actinomycetota</taxon>
        <taxon>Actinomycetes</taxon>
        <taxon>Micrococcales</taxon>
        <taxon>Dermabacteraceae</taxon>
        <taxon>Brachybacterium</taxon>
    </lineage>
</organism>
<dbReference type="PANTHER" id="PTHR43798">
    <property type="entry name" value="MONOACYLGLYCEROL LIPASE"/>
    <property type="match status" value="1"/>
</dbReference>
<dbReference type="PANTHER" id="PTHR43798:SF33">
    <property type="entry name" value="HYDROLASE, PUTATIVE (AFU_ORTHOLOGUE AFUA_2G14860)-RELATED"/>
    <property type="match status" value="1"/>
</dbReference>
<dbReference type="GO" id="GO:0016787">
    <property type="term" value="F:hydrolase activity"/>
    <property type="evidence" value="ECO:0007669"/>
    <property type="project" value="UniProtKB-KW"/>
</dbReference>
<dbReference type="SUPFAM" id="SSF53474">
    <property type="entry name" value="alpha/beta-Hydrolases"/>
    <property type="match status" value="1"/>
</dbReference>
<name>A0ABR9W021_9MICO</name>
<dbReference type="PRINTS" id="PR00412">
    <property type="entry name" value="EPOXHYDRLASE"/>
</dbReference>
<keyword evidence="3" id="KW-1185">Reference proteome</keyword>
<dbReference type="EMBL" id="JADEYR010000004">
    <property type="protein sequence ID" value="MBE9403793.1"/>
    <property type="molecule type" value="Genomic_DNA"/>
</dbReference>
<gene>
    <name evidence="2" type="ORF">IOE58_06195</name>
</gene>
<keyword evidence="2" id="KW-0378">Hydrolase</keyword>
<sequence>MCCWCRSAREERDTARVVTTTSSDCLTRIVIPVKLVVLEGLDGQGAGPVNDDDRSRAHSVTVERAGSRLHAWVHGPDGAPLIALTHGATMDHRMFDPQIPALTDAGYRVLTWDVRGHGISKPLGRTPITIGDMAEDLFALLEHIGVDEPICVGGQSLGGIVAQEMVLRRPGVFSAVVIIGSTCTTMPIPRWEQWALHTSTLWFVPWPWGFLQRTFARSTARTRNVQEYAVDAIGQLSKREFLHVWGAVTRAIRPRPNYLIEVPLLFTHGEHDRTGNVARTMPAWAARDPHSRYEVIPDASHNANQDNPARFNQVLLEFLTEHYPAGSTA</sequence>
<reference evidence="2 3" key="1">
    <citation type="submission" date="2020-10" db="EMBL/GenBank/DDBJ databases">
        <title>Draft genome and description of Brachybacterium epidermidis sp nov.</title>
        <authorList>
            <person name="Boxberger M."/>
            <person name="La Scola B."/>
        </authorList>
    </citation>
    <scope>NUCLEOTIDE SEQUENCE [LARGE SCALE GENOMIC DNA]</scope>
    <source>
        <strain evidence="2 3">Marseille-Q2903</strain>
    </source>
</reference>
<dbReference type="InterPro" id="IPR050266">
    <property type="entry name" value="AB_hydrolase_sf"/>
</dbReference>
<proteinExistence type="predicted"/>
<feature type="domain" description="Serine aminopeptidase S33" evidence="1">
    <location>
        <begin position="81"/>
        <end position="302"/>
    </location>
</feature>
<dbReference type="InterPro" id="IPR000639">
    <property type="entry name" value="Epox_hydrolase-like"/>
</dbReference>
<evidence type="ECO:0000313" key="2">
    <source>
        <dbReference type="EMBL" id="MBE9403793.1"/>
    </source>
</evidence>
<comment type="caution">
    <text evidence="2">The sequence shown here is derived from an EMBL/GenBank/DDBJ whole genome shotgun (WGS) entry which is preliminary data.</text>
</comment>
<dbReference type="Gene3D" id="3.40.50.1820">
    <property type="entry name" value="alpha/beta hydrolase"/>
    <property type="match status" value="1"/>
</dbReference>
<protein>
    <submittedName>
        <fullName evidence="2">Alpha/beta hydrolase</fullName>
    </submittedName>
</protein>
<dbReference type="Proteomes" id="UP000644727">
    <property type="component" value="Unassembled WGS sequence"/>
</dbReference>